<accession>A0A150RVV5</accession>
<organism evidence="1 2">
    <name type="scientific">Sorangium cellulosum</name>
    <name type="common">Polyangium cellulosum</name>
    <dbReference type="NCBI Taxonomy" id="56"/>
    <lineage>
        <taxon>Bacteria</taxon>
        <taxon>Pseudomonadati</taxon>
        <taxon>Myxococcota</taxon>
        <taxon>Polyangia</taxon>
        <taxon>Polyangiales</taxon>
        <taxon>Polyangiaceae</taxon>
        <taxon>Sorangium</taxon>
    </lineage>
</organism>
<dbReference type="Proteomes" id="UP000075635">
    <property type="component" value="Unassembled WGS sequence"/>
</dbReference>
<evidence type="ECO:0000313" key="2">
    <source>
        <dbReference type="Proteomes" id="UP000075635"/>
    </source>
</evidence>
<evidence type="ECO:0000313" key="1">
    <source>
        <dbReference type="EMBL" id="KYF84240.1"/>
    </source>
</evidence>
<protein>
    <submittedName>
        <fullName evidence="1">Uncharacterized protein</fullName>
    </submittedName>
</protein>
<comment type="caution">
    <text evidence="1">The sequence shown here is derived from an EMBL/GenBank/DDBJ whole genome shotgun (WGS) entry which is preliminary data.</text>
</comment>
<name>A0A150RVV5_SORCE</name>
<dbReference type="AlphaFoldDB" id="A0A150RVV5"/>
<sequence>MQARDVGLLCDARLQHPGDLRDLLALADQEKGDALPGSYQPELGQEITRLDGTIYEDGICCLATWCGSAKATSRRS</sequence>
<dbReference type="EMBL" id="JEMB01001963">
    <property type="protein sequence ID" value="KYF84240.1"/>
    <property type="molecule type" value="Genomic_DNA"/>
</dbReference>
<reference evidence="1 2" key="1">
    <citation type="submission" date="2014-02" db="EMBL/GenBank/DDBJ databases">
        <title>The small core and large imbalanced accessory genome model reveals a collaborative survival strategy of Sorangium cellulosum strains in nature.</title>
        <authorList>
            <person name="Han K."/>
            <person name="Peng R."/>
            <person name="Blom J."/>
            <person name="Li Y.-Z."/>
        </authorList>
    </citation>
    <scope>NUCLEOTIDE SEQUENCE [LARGE SCALE GENOMIC DNA]</scope>
    <source>
        <strain evidence="1 2">So0011-07</strain>
    </source>
</reference>
<proteinExistence type="predicted"/>
<gene>
    <name evidence="1" type="ORF">BE17_49395</name>
</gene>